<evidence type="ECO:0000313" key="6">
    <source>
        <dbReference type="EMBL" id="GMR60596.1"/>
    </source>
</evidence>
<reference evidence="7" key="1">
    <citation type="submission" date="2022-10" db="EMBL/GenBank/DDBJ databases">
        <title>Genome assembly of Pristionchus species.</title>
        <authorList>
            <person name="Yoshida K."/>
            <person name="Sommer R.J."/>
        </authorList>
    </citation>
    <scope>NUCLEOTIDE SEQUENCE [LARGE SCALE GENOMIC DNA]</scope>
    <source>
        <strain evidence="7">RS5460</strain>
    </source>
</reference>
<dbReference type="AlphaFoldDB" id="A0AAN5DCP3"/>
<evidence type="ECO:0000256" key="3">
    <source>
        <dbReference type="ARBA" id="ARBA00022806"/>
    </source>
</evidence>
<dbReference type="PANTHER" id="PTHR43788">
    <property type="entry name" value="DNA2/NAM7 HELICASE FAMILY MEMBER"/>
    <property type="match status" value="1"/>
</dbReference>
<keyword evidence="4" id="KW-0067">ATP-binding</keyword>
<keyword evidence="3" id="KW-0347">Helicase</keyword>
<proteinExistence type="predicted"/>
<evidence type="ECO:0000256" key="2">
    <source>
        <dbReference type="ARBA" id="ARBA00022801"/>
    </source>
</evidence>
<gene>
    <name evidence="6" type="ORF">PMAYCL1PPCAC_30791</name>
</gene>
<dbReference type="InterPro" id="IPR050534">
    <property type="entry name" value="Coronavir_polyprotein_1ab"/>
</dbReference>
<dbReference type="GO" id="GO:0043139">
    <property type="term" value="F:5'-3' DNA helicase activity"/>
    <property type="evidence" value="ECO:0007669"/>
    <property type="project" value="TreeGrafter"/>
</dbReference>
<keyword evidence="1" id="KW-0547">Nucleotide-binding</keyword>
<keyword evidence="2" id="KW-0378">Hydrolase</keyword>
<organism evidence="6 7">
    <name type="scientific">Pristionchus mayeri</name>
    <dbReference type="NCBI Taxonomy" id="1317129"/>
    <lineage>
        <taxon>Eukaryota</taxon>
        <taxon>Metazoa</taxon>
        <taxon>Ecdysozoa</taxon>
        <taxon>Nematoda</taxon>
        <taxon>Chromadorea</taxon>
        <taxon>Rhabditida</taxon>
        <taxon>Rhabditina</taxon>
        <taxon>Diplogasteromorpha</taxon>
        <taxon>Diplogasteroidea</taxon>
        <taxon>Neodiplogasteridae</taxon>
        <taxon>Pristionchus</taxon>
    </lineage>
</organism>
<evidence type="ECO:0000259" key="5">
    <source>
        <dbReference type="Pfam" id="PF13087"/>
    </source>
</evidence>
<dbReference type="SUPFAM" id="SSF52540">
    <property type="entry name" value="P-loop containing nucleoside triphosphate hydrolases"/>
    <property type="match status" value="1"/>
</dbReference>
<protein>
    <recommendedName>
        <fullName evidence="5">DNA2/NAM7 helicase-like C-terminal domain-containing protein</fullName>
    </recommendedName>
</protein>
<feature type="domain" description="DNA2/NAM7 helicase-like C-terminal" evidence="5">
    <location>
        <begin position="253"/>
        <end position="424"/>
    </location>
</feature>
<comment type="caution">
    <text evidence="6">The sequence shown here is derived from an EMBL/GenBank/DDBJ whole genome shotgun (WGS) entry which is preliminary data.</text>
</comment>
<dbReference type="Pfam" id="PF13087">
    <property type="entry name" value="AAA_12"/>
    <property type="match status" value="1"/>
</dbReference>
<evidence type="ECO:0000313" key="7">
    <source>
        <dbReference type="Proteomes" id="UP001328107"/>
    </source>
</evidence>
<sequence length="449" mass="50035">MVRIMDKNGDEIQLDGSQRVAMWRYAEAFGPSRVPPAFIVEGPLGSGKTFLAAAMAVSYCRSGVGGLQLLLCPTESTLQVLEHTLESLATCDMRILSLDQQSVFSVFHEGDKENNAALQLHAQLQMRLAQTTTDQQRGTICKQLERVYEASLAVSGRLDIMLATPEQVLEQLIDGDRSIVKWQLQREVTRVVIDHGEQVTEASFNALILAFPRAKFVVLGDSQQLLPPSYTPGDLPSELAAAPALQLLKKRGNLPLIRLFSTHRTTRDKSRHVADVFYGRAPFRAADLEDHDYCENYLSLSSVCPGVTRNLVYGQLQDSTSSEDMSNVELGAMEKDVRRLDEAGHDHQSVMVVAFCKSQRDLAKARLPFDYQVLAVEEAQGREANIVILLTISRSQQEEDSLMCPRRVNIAVSRHRDALLIFGTEGLSSMDPWNRLLPPYFDHVCFSSN</sequence>
<dbReference type="PANTHER" id="PTHR43788:SF16">
    <property type="entry name" value="HELICASE WITH ZINC FINGER 2"/>
    <property type="match status" value="1"/>
</dbReference>
<dbReference type="EMBL" id="BTRK01000006">
    <property type="protein sequence ID" value="GMR60596.1"/>
    <property type="molecule type" value="Genomic_DNA"/>
</dbReference>
<dbReference type="Proteomes" id="UP001328107">
    <property type="component" value="Unassembled WGS sequence"/>
</dbReference>
<keyword evidence="7" id="KW-1185">Reference proteome</keyword>
<dbReference type="InterPro" id="IPR027417">
    <property type="entry name" value="P-loop_NTPase"/>
</dbReference>
<name>A0AAN5DCP3_9BILA</name>
<accession>A0AAN5DCP3</accession>
<dbReference type="GO" id="GO:0016787">
    <property type="term" value="F:hydrolase activity"/>
    <property type="evidence" value="ECO:0007669"/>
    <property type="project" value="UniProtKB-KW"/>
</dbReference>
<evidence type="ECO:0000256" key="1">
    <source>
        <dbReference type="ARBA" id="ARBA00022741"/>
    </source>
</evidence>
<dbReference type="GO" id="GO:0005524">
    <property type="term" value="F:ATP binding"/>
    <property type="evidence" value="ECO:0007669"/>
    <property type="project" value="UniProtKB-KW"/>
</dbReference>
<dbReference type="Gene3D" id="3.40.50.300">
    <property type="entry name" value="P-loop containing nucleotide triphosphate hydrolases"/>
    <property type="match status" value="2"/>
</dbReference>
<dbReference type="InterPro" id="IPR041679">
    <property type="entry name" value="DNA2/NAM7-like_C"/>
</dbReference>
<evidence type="ECO:0000256" key="4">
    <source>
        <dbReference type="ARBA" id="ARBA00022840"/>
    </source>
</evidence>